<dbReference type="SUPFAM" id="SSF53474">
    <property type="entry name" value="alpha/beta-Hydrolases"/>
    <property type="match status" value="1"/>
</dbReference>
<keyword evidence="1" id="KW-0812">Transmembrane</keyword>
<feature type="transmembrane region" description="Helical" evidence="1">
    <location>
        <begin position="137"/>
        <end position="155"/>
    </location>
</feature>
<dbReference type="InterPro" id="IPR029058">
    <property type="entry name" value="AB_hydrolase_fold"/>
</dbReference>
<feature type="transmembrane region" description="Helical" evidence="1">
    <location>
        <begin position="104"/>
        <end position="125"/>
    </location>
</feature>
<dbReference type="RefSeq" id="WP_377371569.1">
    <property type="nucleotide sequence ID" value="NZ_JAOTJD010000053.1"/>
</dbReference>
<accession>A0ABW6CW32</accession>
<dbReference type="PANTHER" id="PTHR43798">
    <property type="entry name" value="MONOACYLGLYCEROL LIPASE"/>
    <property type="match status" value="1"/>
</dbReference>
<organism evidence="3 4">
    <name type="scientific">Phenylobacterium ferrooxidans</name>
    <dbReference type="NCBI Taxonomy" id="2982689"/>
    <lineage>
        <taxon>Bacteria</taxon>
        <taxon>Pseudomonadati</taxon>
        <taxon>Pseudomonadota</taxon>
        <taxon>Alphaproteobacteria</taxon>
        <taxon>Caulobacterales</taxon>
        <taxon>Caulobacteraceae</taxon>
        <taxon>Phenylobacterium</taxon>
    </lineage>
</organism>
<reference evidence="3 4" key="1">
    <citation type="submission" date="2022-09" db="EMBL/GenBank/DDBJ databases">
        <title>New species of Phenylobacterium.</title>
        <authorList>
            <person name="Mieszkin S."/>
        </authorList>
    </citation>
    <scope>NUCLEOTIDE SEQUENCE [LARGE SCALE GENOMIC DNA]</scope>
    <source>
        <strain evidence="3 4">HK31-G</strain>
    </source>
</reference>
<feature type="transmembrane region" description="Helical" evidence="1">
    <location>
        <begin position="27"/>
        <end position="46"/>
    </location>
</feature>
<evidence type="ECO:0000313" key="3">
    <source>
        <dbReference type="EMBL" id="MFD3266306.1"/>
    </source>
</evidence>
<evidence type="ECO:0000259" key="2">
    <source>
        <dbReference type="Pfam" id="PF00561"/>
    </source>
</evidence>
<feature type="transmembrane region" description="Helical" evidence="1">
    <location>
        <begin position="58"/>
        <end position="84"/>
    </location>
</feature>
<keyword evidence="3" id="KW-0378">Hydrolase</keyword>
<dbReference type="InterPro" id="IPR050266">
    <property type="entry name" value="AB_hydrolase_sf"/>
</dbReference>
<evidence type="ECO:0000256" key="1">
    <source>
        <dbReference type="SAM" id="Phobius"/>
    </source>
</evidence>
<dbReference type="Pfam" id="PF00561">
    <property type="entry name" value="Abhydrolase_1"/>
    <property type="match status" value="1"/>
</dbReference>
<dbReference type="PANTHER" id="PTHR43798:SF33">
    <property type="entry name" value="HYDROLASE, PUTATIVE (AFU_ORTHOLOGUE AFUA_2G14860)-RELATED"/>
    <property type="match status" value="1"/>
</dbReference>
<dbReference type="EMBL" id="JAOTJD010000053">
    <property type="protein sequence ID" value="MFD3266306.1"/>
    <property type="molecule type" value="Genomic_DNA"/>
</dbReference>
<dbReference type="Gene3D" id="3.40.50.1820">
    <property type="entry name" value="alpha/beta hydrolase"/>
    <property type="match status" value="1"/>
</dbReference>
<feature type="domain" description="AB hydrolase-1" evidence="2">
    <location>
        <begin position="178"/>
        <end position="279"/>
    </location>
</feature>
<protein>
    <submittedName>
        <fullName evidence="3">Alpha/beta fold hydrolase</fullName>
    </submittedName>
</protein>
<comment type="caution">
    <text evidence="3">The sequence shown here is derived from an EMBL/GenBank/DDBJ whole genome shotgun (WGS) entry which is preliminary data.</text>
</comment>
<keyword evidence="1" id="KW-0472">Membrane</keyword>
<dbReference type="InterPro" id="IPR000073">
    <property type="entry name" value="AB_hydrolase_1"/>
</dbReference>
<evidence type="ECO:0000313" key="4">
    <source>
        <dbReference type="Proteomes" id="UP001598130"/>
    </source>
</evidence>
<gene>
    <name evidence="3" type="ORF">OCL97_20370</name>
</gene>
<sequence length="395" mass="40445">MEYLVGAGLGLAVGAFATVVGFDRGRAFYPVVLVVIASYYDLFAVLGGSMPALGIETLGLVAFAAVAVLGFRTNLWWVVAALAAHGIQDLFHASLVDNPGVPPWWPAFCMTFDLAAAAWLAARLIRGRRVSSPGHGVFAAALAAGALFGTSASAAPPASVAQADGHAVAYQVQGQGRPVLVLISGLGDGMASFRDVAPDLAAHATVILYDRAGYGGSGAPAGPRDAAAVARELEALLAASGVPGPYILAGHSIGGLYAEYFAAHHPDAVAGLILEESRPAGFTARCRAAGLSMCVATPAMMTFAPKGAQAEVAALEATVAQVDALAPATGKPVLVLSRAPGPKPFDSLWTQAQSDLAARYPGALHRTAPAGGHYVHRDQRAWFVGEVTAFLATVR</sequence>
<keyword evidence="4" id="KW-1185">Reference proteome</keyword>
<dbReference type="Proteomes" id="UP001598130">
    <property type="component" value="Unassembled WGS sequence"/>
</dbReference>
<keyword evidence="1" id="KW-1133">Transmembrane helix</keyword>
<dbReference type="GO" id="GO:0016787">
    <property type="term" value="F:hydrolase activity"/>
    <property type="evidence" value="ECO:0007669"/>
    <property type="project" value="UniProtKB-KW"/>
</dbReference>
<name>A0ABW6CW32_9CAUL</name>
<proteinExistence type="predicted"/>